<evidence type="ECO:0000313" key="3">
    <source>
        <dbReference type="Proteomes" id="UP001272987"/>
    </source>
</evidence>
<keyword evidence="3" id="KW-1185">Reference proteome</keyword>
<feature type="compositionally biased region" description="Gly residues" evidence="1">
    <location>
        <begin position="98"/>
        <end position="111"/>
    </location>
</feature>
<sequence length="650" mass="69698">MPTTLAAHWSSARDRSRDLEGLPFGRETEAEHRVLSFVYALIAAETGTGVDRISPWAVRYRLQNAHVLHASLSALLADDAARNEHSGGGPQGEFRDGGLTGGHGQGGGQPGGTQAPGTGSAAGARPPEPDATLAEMLRQTWAALQQPLGIPMEDLLPSNEAWGLGARNPDGVRVFPGPTVFEFAVTRLARIFDQLHLVARHSTPLWTSVLVTDGPYTGRRGTVEDLVWSADDEQQRCREPLAALRVAFEPSAGGTVDLPPTAVTVLPEWDPRYVVVRAGELMPPQWSAAVLLDGSEDDARVREVITALGSGLDRRMRGRLVVLVTGGPDDPATAEEHRQWLRDARTWADEAVALAVPEPADAAFITDGRLVLLAAAPDETTLTWAQERSVPIARTPADAAAMVLERIGAGEEREDGEREVRLPVARTPGYASWRNALRTVGRTVEAATVEWTADLPAGSGDAAGWWALSARLRHPDNRVTEETVVGRSGTISLVAVRKHPVWTESEVVLLSHPVSAVSADTKLSPILAADTFPLRLPSADVLTHAYTGTAEREQAAEQLMTGLGLPFDLQRVRGMGSREESGLLAAHRTVYLVELTDAELRTVRGSSPQSGTVQVHRVSNLLSWASPGSAPCDWATLGVILQSVLGDRHP</sequence>
<name>A0ABU4MC11_9ACTN</name>
<evidence type="ECO:0000256" key="1">
    <source>
        <dbReference type="SAM" id="MobiDB-lite"/>
    </source>
</evidence>
<feature type="region of interest" description="Disordered" evidence="1">
    <location>
        <begin position="81"/>
        <end position="129"/>
    </location>
</feature>
<dbReference type="RefSeq" id="WP_319167403.1">
    <property type="nucleotide sequence ID" value="NZ_JARAWP010000040.1"/>
</dbReference>
<feature type="compositionally biased region" description="Low complexity" evidence="1">
    <location>
        <begin position="112"/>
        <end position="123"/>
    </location>
</feature>
<dbReference type="EMBL" id="JARAWP010000040">
    <property type="protein sequence ID" value="MDX3024990.1"/>
    <property type="molecule type" value="Genomic_DNA"/>
</dbReference>
<organism evidence="2 3">
    <name type="scientific">Streptomyces acidiscabies</name>
    <dbReference type="NCBI Taxonomy" id="42234"/>
    <lineage>
        <taxon>Bacteria</taxon>
        <taxon>Bacillati</taxon>
        <taxon>Actinomycetota</taxon>
        <taxon>Actinomycetes</taxon>
        <taxon>Kitasatosporales</taxon>
        <taxon>Streptomycetaceae</taxon>
        <taxon>Streptomyces</taxon>
    </lineage>
</organism>
<gene>
    <name evidence="2" type="ORF">PV666_45070</name>
</gene>
<comment type="caution">
    <text evidence="2">The sequence shown here is derived from an EMBL/GenBank/DDBJ whole genome shotgun (WGS) entry which is preliminary data.</text>
</comment>
<protein>
    <submittedName>
        <fullName evidence="2">Uncharacterized protein</fullName>
    </submittedName>
</protein>
<proteinExistence type="predicted"/>
<reference evidence="2 3" key="1">
    <citation type="journal article" date="2023" name="Microb. Genom.">
        <title>Mesoterricola silvestris gen. nov., sp. nov., Mesoterricola sediminis sp. nov., Geothrix oryzae sp. nov., Geothrix edaphica sp. nov., Geothrix rubra sp. nov., and Geothrix limicola sp. nov., six novel members of Acidobacteriota isolated from soils.</title>
        <authorList>
            <person name="Weisberg A.J."/>
            <person name="Pearce E."/>
            <person name="Kramer C.G."/>
            <person name="Chang J.H."/>
            <person name="Clarke C.R."/>
        </authorList>
    </citation>
    <scope>NUCLEOTIDE SEQUENCE [LARGE SCALE GENOMIC DNA]</scope>
    <source>
        <strain evidence="2 3">NB05-1H</strain>
    </source>
</reference>
<evidence type="ECO:0000313" key="2">
    <source>
        <dbReference type="EMBL" id="MDX3024990.1"/>
    </source>
</evidence>
<accession>A0ABU4MC11</accession>
<dbReference type="Proteomes" id="UP001272987">
    <property type="component" value="Unassembled WGS sequence"/>
</dbReference>